<dbReference type="GO" id="GO:0003676">
    <property type="term" value="F:nucleic acid binding"/>
    <property type="evidence" value="ECO:0007669"/>
    <property type="project" value="InterPro"/>
</dbReference>
<evidence type="ECO:0000256" key="1">
    <source>
        <dbReference type="SAM" id="MobiDB-lite"/>
    </source>
</evidence>
<dbReference type="PROSITE" id="PS50994">
    <property type="entry name" value="INTEGRASE"/>
    <property type="match status" value="1"/>
</dbReference>
<dbReference type="EMBL" id="CATQJA010002473">
    <property type="protein sequence ID" value="CAJ0570784.1"/>
    <property type="molecule type" value="Genomic_DNA"/>
</dbReference>
<dbReference type="InterPro" id="IPR036397">
    <property type="entry name" value="RNaseH_sf"/>
</dbReference>
<evidence type="ECO:0000259" key="2">
    <source>
        <dbReference type="PROSITE" id="PS50994"/>
    </source>
</evidence>
<dbReference type="PANTHER" id="PTHR47331">
    <property type="entry name" value="PHD-TYPE DOMAIN-CONTAINING PROTEIN"/>
    <property type="match status" value="1"/>
</dbReference>
<feature type="region of interest" description="Disordered" evidence="1">
    <location>
        <begin position="985"/>
        <end position="1020"/>
    </location>
</feature>
<protein>
    <recommendedName>
        <fullName evidence="2">Integrase catalytic domain-containing protein</fullName>
    </recommendedName>
</protein>
<feature type="region of interest" description="Disordered" evidence="1">
    <location>
        <begin position="281"/>
        <end position="315"/>
    </location>
</feature>
<evidence type="ECO:0000313" key="4">
    <source>
        <dbReference type="Proteomes" id="UP001177023"/>
    </source>
</evidence>
<dbReference type="Pfam" id="PF17921">
    <property type="entry name" value="Integrase_H2C2"/>
    <property type="match status" value="1"/>
</dbReference>
<sequence length="1319" mass="148189">MLPRTKMSSSVFSKNSKLTSSYSTPCLTEDDLAFMQHLNWPYQPPDPSVDPDLLLGMDICLYDPSGILIPVIIRSRIFMQQLWKFYSKWSDELGPEHQLEFEKLFSELQDEVLQLPRAIAFRADNESITLALFSDASNNAYACVAYLRVQSNSKVYVHHIRANFKLVPLHHRDRFTTPKVELLGMYLSAKSARFLVAKLDLAISSVHFHCDNTAVLGWLRNPPTKVGPFVRNRLRYIHETVSLFAAQGLISDFHYVATKENPADVATRGCTGRELVTDSNWLHGPPSLEQDPQSWPPFSSQPPPEPNDDLALAPDDPIEPSNLAHFAIHSQQILDNSDQPSVLPISRFSQFSTLLHVTTFLLTWRLLVLRKSNRALGSYRDLPKLAHDTIIRQHYLGTKLDLSALGSRGIHADSDGILRLHTRLGRAKLVDDMAKPIFILPKSPLLHLLIREAHNSVYHCGVKDTLAAFRRKYVTIGLRKKVESYLRHCVLCKKFNGKPYKYPGLDHLPLDRVFIQARPFNTVGLDNFFLTVNQRRRVVLLITCTVTRLIHLEISEDLTALAFIQSFKRFCSRRGVPAKVFADNGSNFRLGAQILAPEQPASGDFAQKIGSFMDNSGISFVFISPLSPWKGGFWERLNHSIKTVFYKNSLRTKALAKMDDASFLTLIIEIEGIVNSRPLTGRRDFDEIVRAIDFISPKALLNCPIDTSPDHWIPEISSIDHVKSLLNSYERFLKESREIFQSEYLLGLRTYHKQRLINTQGAHLPRVGDVVFIVEDNKPRRSWPLGYSLTIQSLQLNSYDVQHDRFLFDQIANISIVAPQKFKPILECPNRLLQNCTFIDRCTCLPADQSIACNCDYHRPRSLFSDLNLVLPLTTPDYLLATDANQQVVMQPLRFAASYSLEFTGFSFESQNMVNSLQAAQVQFISLEGCYDCQRGAIVSLLCQVNSTRPLPLYLECTNALQSATRLQFSVLCDQHGLLTNLLSSTPSTFNDNMPKQTAPKRKAKPPARAPSPAPAPVEDMDLDEVDHAAPPDDHLYLELDDDVLLADEPLADEPLDEDELVDAAIPEAPPAVRPAPPLFDPRAAPAAPLVPDHQEGAPPAVAPPPPPPGFAPLQPAAPALVQLPPAVGPLAPAPVVLAPGYVQISREQFEAYQAQVRANERRRAQENQRLQEQRAYIRQHGHPRITLATPENEGFGISPREEANIRQERGTCIGCSGNHGIRDCLVFATATERNALLVVRDICRNCLSHTLTNSRCRSGPKLCVCCCRENDDLEAAKHNTVLCPLFFTPRRAVYEKLKKYRPSSPDGTAFQQQRRRQA</sequence>
<accession>A0AA36CLX8</accession>
<dbReference type="InterPro" id="IPR008042">
    <property type="entry name" value="Retrotrans_Pao"/>
</dbReference>
<keyword evidence="4" id="KW-1185">Reference proteome</keyword>
<dbReference type="InterPro" id="IPR041588">
    <property type="entry name" value="Integrase_H2C2"/>
</dbReference>
<dbReference type="InterPro" id="IPR001584">
    <property type="entry name" value="Integrase_cat-core"/>
</dbReference>
<dbReference type="SUPFAM" id="SSF53098">
    <property type="entry name" value="Ribonuclease H-like"/>
    <property type="match status" value="1"/>
</dbReference>
<dbReference type="Gene3D" id="3.30.420.10">
    <property type="entry name" value="Ribonuclease H-like superfamily/Ribonuclease H"/>
    <property type="match status" value="1"/>
</dbReference>
<comment type="caution">
    <text evidence="3">The sequence shown here is derived from an EMBL/GenBank/DDBJ whole genome shotgun (WGS) entry which is preliminary data.</text>
</comment>
<organism evidence="3 4">
    <name type="scientific">Mesorhabditis spiculigera</name>
    <dbReference type="NCBI Taxonomy" id="96644"/>
    <lineage>
        <taxon>Eukaryota</taxon>
        <taxon>Metazoa</taxon>
        <taxon>Ecdysozoa</taxon>
        <taxon>Nematoda</taxon>
        <taxon>Chromadorea</taxon>
        <taxon>Rhabditida</taxon>
        <taxon>Rhabditina</taxon>
        <taxon>Rhabditomorpha</taxon>
        <taxon>Rhabditoidea</taxon>
        <taxon>Rhabditidae</taxon>
        <taxon>Mesorhabditinae</taxon>
        <taxon>Mesorhabditis</taxon>
    </lineage>
</organism>
<dbReference type="Gene3D" id="1.10.340.70">
    <property type="match status" value="1"/>
</dbReference>
<feature type="region of interest" description="Disordered" evidence="1">
    <location>
        <begin position="1069"/>
        <end position="1114"/>
    </location>
</feature>
<feature type="non-terminal residue" evidence="3">
    <location>
        <position position="1319"/>
    </location>
</feature>
<reference evidence="3" key="1">
    <citation type="submission" date="2023-06" db="EMBL/GenBank/DDBJ databases">
        <authorList>
            <person name="Delattre M."/>
        </authorList>
    </citation>
    <scope>NUCLEOTIDE SEQUENCE</scope>
    <source>
        <strain evidence="3">AF72</strain>
    </source>
</reference>
<name>A0AA36CLX8_9BILA</name>
<gene>
    <name evidence="3" type="ORF">MSPICULIGERA_LOCUS9220</name>
</gene>
<feature type="compositionally biased region" description="Pro residues" evidence="1">
    <location>
        <begin position="1101"/>
        <end position="1111"/>
    </location>
</feature>
<dbReference type="InterPro" id="IPR012337">
    <property type="entry name" value="RNaseH-like_sf"/>
</dbReference>
<dbReference type="GO" id="GO:0015074">
    <property type="term" value="P:DNA integration"/>
    <property type="evidence" value="ECO:0007669"/>
    <property type="project" value="InterPro"/>
</dbReference>
<dbReference type="Pfam" id="PF05380">
    <property type="entry name" value="Peptidase_A17"/>
    <property type="match status" value="1"/>
</dbReference>
<proteinExistence type="predicted"/>
<feature type="compositionally biased region" description="Pro residues" evidence="1">
    <location>
        <begin position="1069"/>
        <end position="1080"/>
    </location>
</feature>
<evidence type="ECO:0000313" key="3">
    <source>
        <dbReference type="EMBL" id="CAJ0570784.1"/>
    </source>
</evidence>
<feature type="domain" description="Integrase catalytic" evidence="2">
    <location>
        <begin position="515"/>
        <end position="705"/>
    </location>
</feature>
<dbReference type="Proteomes" id="UP001177023">
    <property type="component" value="Unassembled WGS sequence"/>
</dbReference>